<organism evidence="2 3">
    <name type="scientific">Ricinus communis</name>
    <name type="common">Castor bean</name>
    <dbReference type="NCBI Taxonomy" id="3988"/>
    <lineage>
        <taxon>Eukaryota</taxon>
        <taxon>Viridiplantae</taxon>
        <taxon>Streptophyta</taxon>
        <taxon>Embryophyta</taxon>
        <taxon>Tracheophyta</taxon>
        <taxon>Spermatophyta</taxon>
        <taxon>Magnoliopsida</taxon>
        <taxon>eudicotyledons</taxon>
        <taxon>Gunneridae</taxon>
        <taxon>Pentapetalae</taxon>
        <taxon>rosids</taxon>
        <taxon>fabids</taxon>
        <taxon>Malpighiales</taxon>
        <taxon>Euphorbiaceae</taxon>
        <taxon>Acalyphoideae</taxon>
        <taxon>Acalypheae</taxon>
        <taxon>Ricinus</taxon>
    </lineage>
</organism>
<name>B9SU92_RICCO</name>
<evidence type="ECO:0000256" key="1">
    <source>
        <dbReference type="SAM" id="MobiDB-lite"/>
    </source>
</evidence>
<dbReference type="AlphaFoldDB" id="B9SU92"/>
<gene>
    <name evidence="2" type="ORF">RCOM_0571600</name>
</gene>
<evidence type="ECO:0000313" key="3">
    <source>
        <dbReference type="Proteomes" id="UP000008311"/>
    </source>
</evidence>
<protein>
    <submittedName>
        <fullName evidence="2">Uncharacterized protein</fullName>
    </submittedName>
</protein>
<proteinExistence type="predicted"/>
<sequence>MASMARKSKGAICGGSYITNLAYDLGVFYTLTTLTQRGNISWKNPPMTFLLRPPKKVLTIRHLLLHHPHPVSRPLCNTTLSFSIGCVMGITKAHRHVFPSTSVITVTREFHNDDINDEAGDDTDDAYNDDDDAPFDV</sequence>
<reference evidence="3" key="1">
    <citation type="journal article" date="2010" name="Nat. Biotechnol.">
        <title>Draft genome sequence of the oilseed species Ricinus communis.</title>
        <authorList>
            <person name="Chan A.P."/>
            <person name="Crabtree J."/>
            <person name="Zhao Q."/>
            <person name="Lorenzi H."/>
            <person name="Orvis J."/>
            <person name="Puiu D."/>
            <person name="Melake-Berhan A."/>
            <person name="Jones K.M."/>
            <person name="Redman J."/>
            <person name="Chen G."/>
            <person name="Cahoon E.B."/>
            <person name="Gedil M."/>
            <person name="Stanke M."/>
            <person name="Haas B.J."/>
            <person name="Wortman J.R."/>
            <person name="Fraser-Liggett C.M."/>
            <person name="Ravel J."/>
            <person name="Rabinowicz P.D."/>
        </authorList>
    </citation>
    <scope>NUCLEOTIDE SEQUENCE [LARGE SCALE GENOMIC DNA]</scope>
    <source>
        <strain evidence="3">cv. Hale</strain>
    </source>
</reference>
<dbReference type="Proteomes" id="UP000008311">
    <property type="component" value="Unassembled WGS sequence"/>
</dbReference>
<evidence type="ECO:0000313" key="2">
    <source>
        <dbReference type="EMBL" id="EEF32830.1"/>
    </source>
</evidence>
<feature type="region of interest" description="Disordered" evidence="1">
    <location>
        <begin position="114"/>
        <end position="137"/>
    </location>
</feature>
<accession>B9SU92</accession>
<dbReference type="InParanoid" id="B9SU92"/>
<feature type="compositionally biased region" description="Acidic residues" evidence="1">
    <location>
        <begin position="115"/>
        <end position="137"/>
    </location>
</feature>
<dbReference type="EMBL" id="EQ974143">
    <property type="protein sequence ID" value="EEF32830.1"/>
    <property type="molecule type" value="Genomic_DNA"/>
</dbReference>
<keyword evidence="3" id="KW-1185">Reference proteome</keyword>